<evidence type="ECO:0000313" key="9">
    <source>
        <dbReference type="Proteomes" id="UP000678499"/>
    </source>
</evidence>
<feature type="transmembrane region" description="Helical" evidence="7">
    <location>
        <begin position="118"/>
        <end position="142"/>
    </location>
</feature>
<accession>A0A7R9BY35</accession>
<evidence type="ECO:0000256" key="6">
    <source>
        <dbReference type="ARBA" id="ARBA00023136"/>
    </source>
</evidence>
<dbReference type="InterPro" id="IPR011701">
    <property type="entry name" value="MFS"/>
</dbReference>
<gene>
    <name evidence="8" type="ORF">NMOB1V02_LOCUS11327</name>
</gene>
<dbReference type="GO" id="GO:0016020">
    <property type="term" value="C:membrane"/>
    <property type="evidence" value="ECO:0007669"/>
    <property type="project" value="UniProtKB-SubCell"/>
</dbReference>
<dbReference type="GO" id="GO:0015293">
    <property type="term" value="F:symporter activity"/>
    <property type="evidence" value="ECO:0007669"/>
    <property type="project" value="UniProtKB-KW"/>
</dbReference>
<sequence length="347" mass="37791">MPIAGILIANYGWESVFYTFGGSGIAFVFFWMLLVYDSPTKHPYITDREKALLETSLADEMAHNRKKLPVPWRSLLTSVPVWTATYVMAASGWSYSVMLSLTPTYLKNMMNYDITKTGIMSGLPYLLMYAFSVGFSYIIDLLRQKDCCSVSTLRKIANVVSQMGQGVCLIILSFSGCSEIIALILINTSGFVYGATYSGHLAVPLDLSPNFSGIIYAFNNLGFTFLAMLGPLISGIIITGHQTLAKWALVFRIAAAINISNVVLFTIFGSAEVQPWNDPPSQDDSTEEKHQAVEQELAAVVSSVLGNSKEISNNGVGAARINSAFECSPGDEIQIAPPESPVITSKK</sequence>
<evidence type="ECO:0000313" key="8">
    <source>
        <dbReference type="EMBL" id="CAD7283715.1"/>
    </source>
</evidence>
<evidence type="ECO:0008006" key="10">
    <source>
        <dbReference type="Google" id="ProtNLM"/>
    </source>
</evidence>
<feature type="transmembrane region" description="Helical" evidence="7">
    <location>
        <begin position="75"/>
        <end position="98"/>
    </location>
</feature>
<dbReference type="InterPro" id="IPR050382">
    <property type="entry name" value="MFS_Na/Anion_cotransporter"/>
</dbReference>
<feature type="transmembrane region" description="Helical" evidence="7">
    <location>
        <begin position="249"/>
        <end position="271"/>
    </location>
</feature>
<keyword evidence="3 7" id="KW-0812">Transmembrane</keyword>
<reference evidence="8" key="1">
    <citation type="submission" date="2020-11" db="EMBL/GenBank/DDBJ databases">
        <authorList>
            <person name="Tran Van P."/>
        </authorList>
    </citation>
    <scope>NUCLEOTIDE SEQUENCE</scope>
</reference>
<dbReference type="EMBL" id="CAJPEX010005930">
    <property type="protein sequence ID" value="CAG0923867.1"/>
    <property type="molecule type" value="Genomic_DNA"/>
</dbReference>
<keyword evidence="5 7" id="KW-1133">Transmembrane helix</keyword>
<dbReference type="AlphaFoldDB" id="A0A7R9BY35"/>
<comment type="subcellular location">
    <subcellularLocation>
        <location evidence="1">Membrane</location>
        <topology evidence="1">Multi-pass membrane protein</topology>
    </subcellularLocation>
</comment>
<dbReference type="FunFam" id="1.20.1250.20:FF:000003">
    <property type="entry name" value="Solute carrier family 17 member 3"/>
    <property type="match status" value="1"/>
</dbReference>
<feature type="transmembrane region" description="Helical" evidence="7">
    <location>
        <begin position="16"/>
        <end position="36"/>
    </location>
</feature>
<name>A0A7R9BY35_9CRUS</name>
<organism evidence="8">
    <name type="scientific">Notodromas monacha</name>
    <dbReference type="NCBI Taxonomy" id="399045"/>
    <lineage>
        <taxon>Eukaryota</taxon>
        <taxon>Metazoa</taxon>
        <taxon>Ecdysozoa</taxon>
        <taxon>Arthropoda</taxon>
        <taxon>Crustacea</taxon>
        <taxon>Oligostraca</taxon>
        <taxon>Ostracoda</taxon>
        <taxon>Podocopa</taxon>
        <taxon>Podocopida</taxon>
        <taxon>Cypridocopina</taxon>
        <taxon>Cypridoidea</taxon>
        <taxon>Cyprididae</taxon>
        <taxon>Notodromas</taxon>
    </lineage>
</organism>
<evidence type="ECO:0000256" key="5">
    <source>
        <dbReference type="ARBA" id="ARBA00022989"/>
    </source>
</evidence>
<dbReference type="OrthoDB" id="2985014at2759"/>
<evidence type="ECO:0000256" key="7">
    <source>
        <dbReference type="SAM" id="Phobius"/>
    </source>
</evidence>
<dbReference type="Gene3D" id="1.20.1250.20">
    <property type="entry name" value="MFS general substrate transporter like domains"/>
    <property type="match status" value="1"/>
</dbReference>
<keyword evidence="4" id="KW-0769">Symport</keyword>
<evidence type="ECO:0000256" key="1">
    <source>
        <dbReference type="ARBA" id="ARBA00004141"/>
    </source>
</evidence>
<keyword evidence="9" id="KW-1185">Reference proteome</keyword>
<evidence type="ECO:0000256" key="2">
    <source>
        <dbReference type="ARBA" id="ARBA00022448"/>
    </source>
</evidence>
<protein>
    <recommendedName>
        <fullName evidence="10">Sialin</fullName>
    </recommendedName>
</protein>
<keyword evidence="6 7" id="KW-0472">Membrane</keyword>
<feature type="transmembrane region" description="Helical" evidence="7">
    <location>
        <begin position="213"/>
        <end position="237"/>
    </location>
</feature>
<dbReference type="EMBL" id="OA887967">
    <property type="protein sequence ID" value="CAD7283715.1"/>
    <property type="molecule type" value="Genomic_DNA"/>
</dbReference>
<dbReference type="Pfam" id="PF07690">
    <property type="entry name" value="MFS_1"/>
    <property type="match status" value="1"/>
</dbReference>
<dbReference type="PANTHER" id="PTHR11662">
    <property type="entry name" value="SOLUTE CARRIER FAMILY 17"/>
    <property type="match status" value="1"/>
</dbReference>
<evidence type="ECO:0000256" key="4">
    <source>
        <dbReference type="ARBA" id="ARBA00022847"/>
    </source>
</evidence>
<dbReference type="PANTHER" id="PTHR11662:SF399">
    <property type="entry name" value="FI19708P1-RELATED"/>
    <property type="match status" value="1"/>
</dbReference>
<dbReference type="SUPFAM" id="SSF103473">
    <property type="entry name" value="MFS general substrate transporter"/>
    <property type="match status" value="1"/>
</dbReference>
<evidence type="ECO:0000256" key="3">
    <source>
        <dbReference type="ARBA" id="ARBA00022692"/>
    </source>
</evidence>
<proteinExistence type="predicted"/>
<dbReference type="InterPro" id="IPR036259">
    <property type="entry name" value="MFS_trans_sf"/>
</dbReference>
<keyword evidence="2" id="KW-0813">Transport</keyword>
<dbReference type="GO" id="GO:0006820">
    <property type="term" value="P:monoatomic anion transport"/>
    <property type="evidence" value="ECO:0007669"/>
    <property type="project" value="TreeGrafter"/>
</dbReference>
<feature type="transmembrane region" description="Helical" evidence="7">
    <location>
        <begin position="163"/>
        <end position="193"/>
    </location>
</feature>
<dbReference type="Proteomes" id="UP000678499">
    <property type="component" value="Unassembled WGS sequence"/>
</dbReference>